<protein>
    <submittedName>
        <fullName evidence="1">Uncharacterized protein</fullName>
    </submittedName>
</protein>
<gene>
    <name evidence="1" type="ORF">CTRU02_210796</name>
</gene>
<comment type="caution">
    <text evidence="1">The sequence shown here is derived from an EMBL/GenBank/DDBJ whole genome shotgun (WGS) entry which is preliminary data.</text>
</comment>
<reference evidence="1 2" key="1">
    <citation type="journal article" date="2020" name="Phytopathology">
        <title>Genome Sequence Resources of Colletotrichum truncatum, C. plurivorum, C. musicola, and C. sojae: Four Species Pathogenic to Soybean (Glycine max).</title>
        <authorList>
            <person name="Rogerio F."/>
            <person name="Boufleur T.R."/>
            <person name="Ciampi-Guillardi M."/>
            <person name="Sukno S.A."/>
            <person name="Thon M.R."/>
            <person name="Massola Junior N.S."/>
            <person name="Baroncelli R."/>
        </authorList>
    </citation>
    <scope>NUCLEOTIDE SEQUENCE [LARGE SCALE GENOMIC DNA]</scope>
    <source>
        <strain evidence="1 2">CMES1059</strain>
    </source>
</reference>
<proteinExistence type="predicted"/>
<dbReference type="Proteomes" id="UP000805649">
    <property type="component" value="Unassembled WGS sequence"/>
</dbReference>
<sequence length="184" mass="20916">MHRGSSVITDQRYYVVNRTEKTQEQTHIAVEDCDDMLRSAPIPGNHLRFNGRRPHLHGDRENHYVEERIALDPRVASETSQSAVLHGRALPKLAAYPGRQFDYAGQNRRGNDSQGDAGYNRIVTDSHKNQIGLSYHPLGSRDAMVRADQQGVFVADYRRDSIKQEQVGQKFGETSTRSSTWPQR</sequence>
<evidence type="ECO:0000313" key="1">
    <source>
        <dbReference type="EMBL" id="KAL0933997.1"/>
    </source>
</evidence>
<dbReference type="EMBL" id="VUJX02000007">
    <property type="protein sequence ID" value="KAL0933997.1"/>
    <property type="molecule type" value="Genomic_DNA"/>
</dbReference>
<organism evidence="1 2">
    <name type="scientific">Colletotrichum truncatum</name>
    <name type="common">Anthracnose fungus</name>
    <name type="synonym">Colletotrichum capsici</name>
    <dbReference type="NCBI Taxonomy" id="5467"/>
    <lineage>
        <taxon>Eukaryota</taxon>
        <taxon>Fungi</taxon>
        <taxon>Dikarya</taxon>
        <taxon>Ascomycota</taxon>
        <taxon>Pezizomycotina</taxon>
        <taxon>Sordariomycetes</taxon>
        <taxon>Hypocreomycetidae</taxon>
        <taxon>Glomerellales</taxon>
        <taxon>Glomerellaceae</taxon>
        <taxon>Colletotrichum</taxon>
        <taxon>Colletotrichum truncatum species complex</taxon>
    </lineage>
</organism>
<keyword evidence="2" id="KW-1185">Reference proteome</keyword>
<accession>A0ACC3YQ68</accession>
<name>A0ACC3YQ68_COLTU</name>
<evidence type="ECO:0000313" key="2">
    <source>
        <dbReference type="Proteomes" id="UP000805649"/>
    </source>
</evidence>